<evidence type="ECO:0000256" key="1">
    <source>
        <dbReference type="ARBA" id="ARBA00000189"/>
    </source>
</evidence>
<dbReference type="PANTHER" id="PTHR31235">
    <property type="entry name" value="PEROXIDASE 25-RELATED"/>
    <property type="match status" value="1"/>
</dbReference>
<keyword evidence="6" id="KW-0575">Peroxidase</keyword>
<feature type="domain" description="Plant heme peroxidase family profile" evidence="19">
    <location>
        <begin position="24"/>
        <end position="169"/>
    </location>
</feature>
<evidence type="ECO:0000256" key="14">
    <source>
        <dbReference type="PIRSR" id="PIRSR600823-3"/>
    </source>
</evidence>
<evidence type="ECO:0000256" key="7">
    <source>
        <dbReference type="ARBA" id="ARBA00022617"/>
    </source>
</evidence>
<feature type="site" description="Transition state stabilizer" evidence="15">
    <location>
        <position position="61"/>
    </location>
</feature>
<dbReference type="FunFam" id="1.10.520.10:FF:000008">
    <property type="entry name" value="Peroxidase"/>
    <property type="match status" value="1"/>
</dbReference>
<protein>
    <recommendedName>
        <fullName evidence="4">peroxidase</fullName>
        <ecNumber evidence="4">1.11.1.7</ecNumber>
    </recommendedName>
</protein>
<comment type="cofactor">
    <cofactor evidence="14">
        <name>Ca(2+)</name>
        <dbReference type="ChEBI" id="CHEBI:29108"/>
    </cofactor>
    <text evidence="14">Binds 2 calcium ions per subunit.</text>
</comment>
<dbReference type="Gene3D" id="1.10.520.10">
    <property type="match status" value="1"/>
</dbReference>
<dbReference type="EC" id="1.11.1.7" evidence="4"/>
<dbReference type="PRINTS" id="PR00461">
    <property type="entry name" value="PLPEROXIDASE"/>
</dbReference>
<evidence type="ECO:0000256" key="17">
    <source>
        <dbReference type="RuleBase" id="RU004241"/>
    </source>
</evidence>
<accession>A0A6A6K893</accession>
<evidence type="ECO:0000256" key="15">
    <source>
        <dbReference type="PIRSR" id="PIRSR600823-4"/>
    </source>
</evidence>
<feature type="disulfide bond" evidence="16">
    <location>
        <begin position="34"/>
        <end position="113"/>
    </location>
</feature>
<feature type="disulfide bond" evidence="16">
    <location>
        <begin position="67"/>
        <end position="72"/>
    </location>
</feature>
<evidence type="ECO:0000256" key="16">
    <source>
        <dbReference type="PIRSR" id="PIRSR600823-5"/>
    </source>
</evidence>
<dbReference type="PROSITE" id="PS00436">
    <property type="entry name" value="PEROXIDASE_2"/>
    <property type="match status" value="1"/>
</dbReference>
<feature type="binding site" evidence="14">
    <location>
        <position position="87"/>
    </location>
    <ligand>
        <name>Ca(2+)</name>
        <dbReference type="ChEBI" id="CHEBI:29108"/>
        <label>1</label>
    </ligand>
</feature>
<evidence type="ECO:0000256" key="8">
    <source>
        <dbReference type="ARBA" id="ARBA00022723"/>
    </source>
</evidence>
<evidence type="ECO:0000313" key="21">
    <source>
        <dbReference type="Proteomes" id="UP000467840"/>
    </source>
</evidence>
<keyword evidence="8 14" id="KW-0479">Metal-binding</keyword>
<feature type="chain" id="PRO_5025673356" description="peroxidase" evidence="18">
    <location>
        <begin position="24"/>
        <end position="181"/>
    </location>
</feature>
<evidence type="ECO:0000313" key="20">
    <source>
        <dbReference type="EMBL" id="KAF2284987.1"/>
    </source>
</evidence>
<keyword evidence="10" id="KW-0408">Iron</keyword>
<feature type="binding site" evidence="14">
    <location>
        <position position="73"/>
    </location>
    <ligand>
        <name>Ca(2+)</name>
        <dbReference type="ChEBI" id="CHEBI:29108"/>
        <label>1</label>
    </ligand>
</feature>
<dbReference type="InterPro" id="IPR010255">
    <property type="entry name" value="Haem_peroxidase_sf"/>
</dbReference>
<name>A0A6A6K893_HEVBR</name>
<evidence type="ECO:0000256" key="10">
    <source>
        <dbReference type="ARBA" id="ARBA00023004"/>
    </source>
</evidence>
<keyword evidence="12" id="KW-0376">Hydrogen peroxide</keyword>
<comment type="catalytic activity">
    <reaction evidence="1">
        <text>2 a phenolic donor + H2O2 = 2 a phenolic radical donor + 2 H2O</text>
        <dbReference type="Rhea" id="RHEA:56136"/>
        <dbReference type="ChEBI" id="CHEBI:15377"/>
        <dbReference type="ChEBI" id="CHEBI:16240"/>
        <dbReference type="ChEBI" id="CHEBI:139520"/>
        <dbReference type="ChEBI" id="CHEBI:139521"/>
        <dbReference type="EC" id="1.11.1.7"/>
    </reaction>
</comment>
<dbReference type="Pfam" id="PF00141">
    <property type="entry name" value="peroxidase"/>
    <property type="match status" value="1"/>
</dbReference>
<dbReference type="Proteomes" id="UP000467840">
    <property type="component" value="Chromosome 12"/>
</dbReference>
<feature type="binding site" evidence="14">
    <location>
        <position position="69"/>
    </location>
    <ligand>
        <name>Ca(2+)</name>
        <dbReference type="ChEBI" id="CHEBI:29108"/>
        <label>1</label>
    </ligand>
</feature>
<dbReference type="GO" id="GO:0046872">
    <property type="term" value="F:metal ion binding"/>
    <property type="evidence" value="ECO:0007669"/>
    <property type="project" value="UniProtKB-KW"/>
</dbReference>
<comment type="cofactor">
    <cofactor evidence="2">
        <name>heme b</name>
        <dbReference type="ChEBI" id="CHEBI:60344"/>
    </cofactor>
</comment>
<dbReference type="InterPro" id="IPR000823">
    <property type="entry name" value="Peroxidase_pln"/>
</dbReference>
<evidence type="ECO:0000256" key="6">
    <source>
        <dbReference type="ARBA" id="ARBA00022559"/>
    </source>
</evidence>
<keyword evidence="18" id="KW-0732">Signal</keyword>
<reference evidence="20 21" key="1">
    <citation type="journal article" date="2020" name="Mol. Plant">
        <title>The Chromosome-Based Rubber Tree Genome Provides New Insights into Spurge Genome Evolution and Rubber Biosynthesis.</title>
        <authorList>
            <person name="Liu J."/>
            <person name="Shi C."/>
            <person name="Shi C.C."/>
            <person name="Li W."/>
            <person name="Zhang Q.J."/>
            <person name="Zhang Y."/>
            <person name="Li K."/>
            <person name="Lu H.F."/>
            <person name="Shi C."/>
            <person name="Zhu S.T."/>
            <person name="Xiao Z.Y."/>
            <person name="Nan H."/>
            <person name="Yue Y."/>
            <person name="Zhu X.G."/>
            <person name="Wu Y."/>
            <person name="Hong X.N."/>
            <person name="Fan G.Y."/>
            <person name="Tong Y."/>
            <person name="Zhang D."/>
            <person name="Mao C.L."/>
            <person name="Liu Y.L."/>
            <person name="Hao S.J."/>
            <person name="Liu W.Q."/>
            <person name="Lv M.Q."/>
            <person name="Zhang H.B."/>
            <person name="Liu Y."/>
            <person name="Hu-Tang G.R."/>
            <person name="Wang J.P."/>
            <person name="Wang J.H."/>
            <person name="Sun Y.H."/>
            <person name="Ni S.B."/>
            <person name="Chen W.B."/>
            <person name="Zhang X.C."/>
            <person name="Jiao Y.N."/>
            <person name="Eichler E.E."/>
            <person name="Li G.H."/>
            <person name="Liu X."/>
            <person name="Gao L.Z."/>
        </authorList>
    </citation>
    <scope>NUCLEOTIDE SEQUENCE [LARGE SCALE GENOMIC DNA]</scope>
    <source>
        <strain evidence="21">cv. GT1</strain>
        <tissue evidence="20">Leaf</tissue>
    </source>
</reference>
<keyword evidence="14" id="KW-0106">Calcium</keyword>
<dbReference type="GO" id="GO:0020037">
    <property type="term" value="F:heme binding"/>
    <property type="evidence" value="ECO:0007669"/>
    <property type="project" value="InterPro"/>
</dbReference>
<keyword evidence="7" id="KW-0349">Heme</keyword>
<evidence type="ECO:0000256" key="2">
    <source>
        <dbReference type="ARBA" id="ARBA00001970"/>
    </source>
</evidence>
<comment type="function">
    <text evidence="3">Removal of H(2)O(2), oxidation of toxic reductants, biosynthesis and degradation of lignin, suberization, auxin catabolism, response to environmental stresses such as wounding, pathogen attack and oxidative stress. These functions might be dependent on each isozyme/isoform in each plant tissue.</text>
</comment>
<feature type="binding site" evidence="14">
    <location>
        <position position="75"/>
    </location>
    <ligand>
        <name>Ca(2+)</name>
        <dbReference type="ChEBI" id="CHEBI:29108"/>
        <label>1</label>
    </ligand>
</feature>
<dbReference type="EMBL" id="JAAGAX010000018">
    <property type="protein sequence ID" value="KAF2284987.1"/>
    <property type="molecule type" value="Genomic_DNA"/>
</dbReference>
<keyword evidence="11 16" id="KW-1015">Disulfide bond</keyword>
<evidence type="ECO:0000256" key="13">
    <source>
        <dbReference type="PIRSR" id="PIRSR600823-1"/>
    </source>
</evidence>
<feature type="signal peptide" evidence="18">
    <location>
        <begin position="1"/>
        <end position="23"/>
    </location>
</feature>
<evidence type="ECO:0000256" key="12">
    <source>
        <dbReference type="ARBA" id="ARBA00023324"/>
    </source>
</evidence>
<evidence type="ECO:0000256" key="9">
    <source>
        <dbReference type="ARBA" id="ARBA00023002"/>
    </source>
</evidence>
<feature type="active site" description="Proton acceptor" evidence="13">
    <location>
        <position position="65"/>
    </location>
</feature>
<dbReference type="PROSITE" id="PS50873">
    <property type="entry name" value="PEROXIDASE_4"/>
    <property type="match status" value="1"/>
</dbReference>
<keyword evidence="5" id="KW-0964">Secreted</keyword>
<gene>
    <name evidence="20" type="ORF">GH714_034082</name>
</gene>
<evidence type="ECO:0000259" key="19">
    <source>
        <dbReference type="PROSITE" id="PS50873"/>
    </source>
</evidence>
<dbReference type="SUPFAM" id="SSF48113">
    <property type="entry name" value="Heme-dependent peroxidases"/>
    <property type="match status" value="1"/>
</dbReference>
<dbReference type="GO" id="GO:0042744">
    <property type="term" value="P:hydrogen peroxide catabolic process"/>
    <property type="evidence" value="ECO:0007669"/>
    <property type="project" value="UniProtKB-KW"/>
</dbReference>
<evidence type="ECO:0000256" key="11">
    <source>
        <dbReference type="ARBA" id="ARBA00023157"/>
    </source>
</evidence>
<organism evidence="20 21">
    <name type="scientific">Hevea brasiliensis</name>
    <name type="common">Para rubber tree</name>
    <name type="synonym">Siphonia brasiliensis</name>
    <dbReference type="NCBI Taxonomy" id="3981"/>
    <lineage>
        <taxon>Eukaryota</taxon>
        <taxon>Viridiplantae</taxon>
        <taxon>Streptophyta</taxon>
        <taxon>Embryophyta</taxon>
        <taxon>Tracheophyta</taxon>
        <taxon>Spermatophyta</taxon>
        <taxon>Magnoliopsida</taxon>
        <taxon>eudicotyledons</taxon>
        <taxon>Gunneridae</taxon>
        <taxon>Pentapetalae</taxon>
        <taxon>rosids</taxon>
        <taxon>fabids</taxon>
        <taxon>Malpighiales</taxon>
        <taxon>Euphorbiaceae</taxon>
        <taxon>Crotonoideae</taxon>
        <taxon>Micrandreae</taxon>
        <taxon>Hevea</taxon>
    </lineage>
</organism>
<comment type="caution">
    <text evidence="20">The sequence shown here is derived from an EMBL/GenBank/DDBJ whole genome shotgun (WGS) entry which is preliminary data.</text>
</comment>
<evidence type="ECO:0000256" key="5">
    <source>
        <dbReference type="ARBA" id="ARBA00022525"/>
    </source>
</evidence>
<comment type="similarity">
    <text evidence="17">Belongs to the peroxidase family.</text>
</comment>
<sequence>MQGLGLLRIFVFAILAYIGSTEAQLQLGFYAQSCPRAEQIVQDFVNQHIHNAPSLAATLIRMHFHDCFVRGCDASVLINSTSTNQTEKSATPNLTVRGFDFIDRVKSLLEAECPGVVSCADIIALVARDSIVATGGPSWKVQQTEEEMEQSQMPQRPWRTSQLLQATLPISKDYLLTWDST</sequence>
<feature type="binding site" evidence="14">
    <location>
        <position position="71"/>
    </location>
    <ligand>
        <name>Ca(2+)</name>
        <dbReference type="ChEBI" id="CHEBI:29108"/>
        <label>1</label>
    </ligand>
</feature>
<keyword evidence="21" id="KW-1185">Reference proteome</keyword>
<evidence type="ECO:0000256" key="18">
    <source>
        <dbReference type="SAM" id="SignalP"/>
    </source>
</evidence>
<keyword evidence="9" id="KW-0560">Oxidoreductase</keyword>
<dbReference type="AlphaFoldDB" id="A0A6A6K893"/>
<dbReference type="InterPro" id="IPR002016">
    <property type="entry name" value="Haem_peroxidase"/>
</dbReference>
<feature type="binding site" evidence="14">
    <location>
        <position position="66"/>
    </location>
    <ligand>
        <name>Ca(2+)</name>
        <dbReference type="ChEBI" id="CHEBI:29108"/>
        <label>1</label>
    </ligand>
</feature>
<dbReference type="InterPro" id="IPR019794">
    <property type="entry name" value="Peroxidases_AS"/>
</dbReference>
<evidence type="ECO:0000256" key="4">
    <source>
        <dbReference type="ARBA" id="ARBA00012313"/>
    </source>
</evidence>
<dbReference type="GO" id="GO:0006979">
    <property type="term" value="P:response to oxidative stress"/>
    <property type="evidence" value="ECO:0007669"/>
    <property type="project" value="InterPro"/>
</dbReference>
<evidence type="ECO:0000256" key="3">
    <source>
        <dbReference type="ARBA" id="ARBA00002322"/>
    </source>
</evidence>
<dbReference type="GO" id="GO:0140825">
    <property type="term" value="F:lactoperoxidase activity"/>
    <property type="evidence" value="ECO:0007669"/>
    <property type="project" value="UniProtKB-EC"/>
</dbReference>
<dbReference type="PRINTS" id="PR00458">
    <property type="entry name" value="PEROXIDASE"/>
</dbReference>
<proteinExistence type="inferred from homology"/>